<gene>
    <name evidence="9" type="ORF">GCM10009606_41860</name>
</gene>
<organism evidence="9 10">
    <name type="scientific">Nocardioides aquiterrae</name>
    <dbReference type="NCBI Taxonomy" id="203799"/>
    <lineage>
        <taxon>Bacteria</taxon>
        <taxon>Bacillati</taxon>
        <taxon>Actinomycetota</taxon>
        <taxon>Actinomycetes</taxon>
        <taxon>Propionibacteriales</taxon>
        <taxon>Nocardioidaceae</taxon>
        <taxon>Nocardioides</taxon>
    </lineage>
</organism>
<keyword evidence="10" id="KW-1185">Reference proteome</keyword>
<dbReference type="InterPro" id="IPR008927">
    <property type="entry name" value="6-PGluconate_DH-like_C_sf"/>
</dbReference>
<dbReference type="InterPro" id="IPR028357">
    <property type="entry name" value="UDPglc_DH_bac"/>
</dbReference>
<evidence type="ECO:0000256" key="4">
    <source>
        <dbReference type="ARBA" id="ARBA00023002"/>
    </source>
</evidence>
<dbReference type="SMART" id="SM00984">
    <property type="entry name" value="UDPG_MGDP_dh_C"/>
    <property type="match status" value="1"/>
</dbReference>
<dbReference type="Pfam" id="PF00984">
    <property type="entry name" value="UDPG_MGDP_dh"/>
    <property type="match status" value="1"/>
</dbReference>
<evidence type="ECO:0000256" key="6">
    <source>
        <dbReference type="ARBA" id="ARBA00047473"/>
    </source>
</evidence>
<dbReference type="SUPFAM" id="SSF48179">
    <property type="entry name" value="6-phosphogluconate dehydrogenase C-terminal domain-like"/>
    <property type="match status" value="1"/>
</dbReference>
<evidence type="ECO:0000256" key="3">
    <source>
        <dbReference type="ARBA" id="ARBA00012954"/>
    </source>
</evidence>
<evidence type="ECO:0000256" key="7">
    <source>
        <dbReference type="PIRNR" id="PIRNR000124"/>
    </source>
</evidence>
<accession>A0ABN1UQ30</accession>
<feature type="domain" description="UDP-glucose/GDP-mannose dehydrogenase C-terminal" evidence="8">
    <location>
        <begin position="314"/>
        <end position="415"/>
    </location>
</feature>
<dbReference type="NCBIfam" id="TIGR03026">
    <property type="entry name" value="NDP-sugDHase"/>
    <property type="match status" value="1"/>
</dbReference>
<evidence type="ECO:0000256" key="1">
    <source>
        <dbReference type="ARBA" id="ARBA00004701"/>
    </source>
</evidence>
<dbReference type="Gene3D" id="3.40.50.720">
    <property type="entry name" value="NAD(P)-binding Rossmann-like Domain"/>
    <property type="match status" value="2"/>
</dbReference>
<reference evidence="9 10" key="1">
    <citation type="journal article" date="2019" name="Int. J. Syst. Evol. Microbiol.">
        <title>The Global Catalogue of Microorganisms (GCM) 10K type strain sequencing project: providing services to taxonomists for standard genome sequencing and annotation.</title>
        <authorList>
            <consortium name="The Broad Institute Genomics Platform"/>
            <consortium name="The Broad Institute Genome Sequencing Center for Infectious Disease"/>
            <person name="Wu L."/>
            <person name="Ma J."/>
        </authorList>
    </citation>
    <scope>NUCLEOTIDE SEQUENCE [LARGE SCALE GENOMIC DNA]</scope>
    <source>
        <strain evidence="9 10">JCM 11813</strain>
    </source>
</reference>
<protein>
    <recommendedName>
        <fullName evidence="3 7">UDP-glucose 6-dehydrogenase</fullName>
        <ecNumber evidence="3 7">1.1.1.22</ecNumber>
    </recommendedName>
</protein>
<dbReference type="Proteomes" id="UP001499979">
    <property type="component" value="Unassembled WGS sequence"/>
</dbReference>
<dbReference type="InterPro" id="IPR017476">
    <property type="entry name" value="UDP-Glc/GDP-Man"/>
</dbReference>
<dbReference type="SUPFAM" id="SSF51735">
    <property type="entry name" value="NAD(P)-binding Rossmann-fold domains"/>
    <property type="match status" value="1"/>
</dbReference>
<dbReference type="PIRSF" id="PIRSF500134">
    <property type="entry name" value="UDPglc_DH_bac"/>
    <property type="match status" value="1"/>
</dbReference>
<comment type="similarity">
    <text evidence="2 7">Belongs to the UDP-glucose/GDP-mannose dehydrogenase family.</text>
</comment>
<dbReference type="InterPro" id="IPR036220">
    <property type="entry name" value="UDP-Glc/GDP-Man_DH_C_sf"/>
</dbReference>
<evidence type="ECO:0000259" key="8">
    <source>
        <dbReference type="SMART" id="SM00984"/>
    </source>
</evidence>
<keyword evidence="4 7" id="KW-0560">Oxidoreductase</keyword>
<evidence type="ECO:0000313" key="10">
    <source>
        <dbReference type="Proteomes" id="UP001499979"/>
    </source>
</evidence>
<evidence type="ECO:0000313" key="9">
    <source>
        <dbReference type="EMBL" id="GAA1159424.1"/>
    </source>
</evidence>
<dbReference type="InterPro" id="IPR001732">
    <property type="entry name" value="UDP-Glc/GDP-Man_DH_N"/>
</dbReference>
<proteinExistence type="inferred from homology"/>
<comment type="catalytic activity">
    <reaction evidence="6 7">
        <text>UDP-alpha-D-glucose + 2 NAD(+) + H2O = UDP-alpha-D-glucuronate + 2 NADH + 3 H(+)</text>
        <dbReference type="Rhea" id="RHEA:23596"/>
        <dbReference type="ChEBI" id="CHEBI:15377"/>
        <dbReference type="ChEBI" id="CHEBI:15378"/>
        <dbReference type="ChEBI" id="CHEBI:57540"/>
        <dbReference type="ChEBI" id="CHEBI:57945"/>
        <dbReference type="ChEBI" id="CHEBI:58052"/>
        <dbReference type="ChEBI" id="CHEBI:58885"/>
        <dbReference type="EC" id="1.1.1.22"/>
    </reaction>
</comment>
<keyword evidence="5 7" id="KW-0520">NAD</keyword>
<dbReference type="Pfam" id="PF03721">
    <property type="entry name" value="UDPG_MGDP_dh_N"/>
    <property type="match status" value="1"/>
</dbReference>
<name>A0ABN1UQ30_9ACTN</name>
<dbReference type="PANTHER" id="PTHR43750">
    <property type="entry name" value="UDP-GLUCOSE 6-DEHYDROGENASE TUAD"/>
    <property type="match status" value="1"/>
</dbReference>
<dbReference type="Gene3D" id="1.20.5.100">
    <property type="entry name" value="Cytochrome c1, transmembrane anchor, C-terminal"/>
    <property type="match status" value="1"/>
</dbReference>
<sequence length="431" mass="45780">MRVTVVGCGYLGATHAAAMAELGYDVLGVEIDHAKRESLAAGKVPFYEPGLGDLLADHVAAGRLRFTNSFEEAGAFGDVHFVCVGTPQRPDGLGADVRYVDAAVASLAPHLREGALVVGKSTVPVGTAARLAATLPAGTELAWNPEFLREGHAVQDTLRPDRLVLGVASERAERVLRDCYAPVVAAGTPVVVTDFATAELVKVSANAFLATKISFINAVAEVCEAAGADVVALADAIGHDDRIGRKFLNAGVGFGGGCLPKDIRAFLSRAGELGVEDTMSFLRQVDDINLRQRTRVVQIATTMLGGSVARSRIAVWGASFKPHSDDVRDSPALSIAGQLHLRGAMVSVFDPQAMEPARAVFPTLDYAETALAAARDADLLLHLTEWPEFREVDLDVLGSVVRRRQVVDGRNRLDADTWRGAGWTVRALGRS</sequence>
<dbReference type="EC" id="1.1.1.22" evidence="3 7"/>
<dbReference type="SUPFAM" id="SSF52413">
    <property type="entry name" value="UDP-glucose/GDP-mannose dehydrogenase C-terminal domain"/>
    <property type="match status" value="1"/>
</dbReference>
<dbReference type="EMBL" id="BAAAJE010000026">
    <property type="protein sequence ID" value="GAA1159424.1"/>
    <property type="molecule type" value="Genomic_DNA"/>
</dbReference>
<comment type="pathway">
    <text evidence="1">Nucleotide-sugar biosynthesis; UDP-alpha-D-glucuronate biosynthesis; UDP-alpha-D-glucuronate from UDP-alpha-D-glucose: step 1/1.</text>
</comment>
<dbReference type="InterPro" id="IPR036291">
    <property type="entry name" value="NAD(P)-bd_dom_sf"/>
</dbReference>
<comment type="caution">
    <text evidence="9">The sequence shown here is derived from an EMBL/GenBank/DDBJ whole genome shotgun (WGS) entry which is preliminary data.</text>
</comment>
<dbReference type="InterPro" id="IPR014027">
    <property type="entry name" value="UDP-Glc/GDP-Man_DH_C"/>
</dbReference>
<dbReference type="PIRSF" id="PIRSF000124">
    <property type="entry name" value="UDPglc_GDPman_dh"/>
    <property type="match status" value="1"/>
</dbReference>
<dbReference type="Pfam" id="PF03720">
    <property type="entry name" value="UDPG_MGDP_dh_C"/>
    <property type="match status" value="1"/>
</dbReference>
<evidence type="ECO:0000256" key="5">
    <source>
        <dbReference type="ARBA" id="ARBA00023027"/>
    </source>
</evidence>
<dbReference type="InterPro" id="IPR014026">
    <property type="entry name" value="UDP-Glc/GDP-Man_DH_dimer"/>
</dbReference>
<evidence type="ECO:0000256" key="2">
    <source>
        <dbReference type="ARBA" id="ARBA00006601"/>
    </source>
</evidence>
<dbReference type="PANTHER" id="PTHR43750:SF3">
    <property type="entry name" value="UDP-GLUCOSE 6-DEHYDROGENASE TUAD"/>
    <property type="match status" value="1"/>
</dbReference>